<dbReference type="OrthoDB" id="196926at2"/>
<dbReference type="GO" id="GO:0000287">
    <property type="term" value="F:magnesium ion binding"/>
    <property type="evidence" value="ECO:0007669"/>
    <property type="project" value="UniProtKB-UniRule"/>
</dbReference>
<dbReference type="InterPro" id="IPR002716">
    <property type="entry name" value="PIN_dom"/>
</dbReference>
<dbReference type="AlphaFoldDB" id="A0A5R8PGD0"/>
<dbReference type="GO" id="GO:0016787">
    <property type="term" value="F:hydrolase activity"/>
    <property type="evidence" value="ECO:0007669"/>
    <property type="project" value="UniProtKB-KW"/>
</dbReference>
<protein>
    <recommendedName>
        <fullName evidence="6">Ribonuclease VapC</fullName>
        <shortName evidence="6">RNase VapC</shortName>
        <ecNumber evidence="6">3.1.-.-</ecNumber>
    </recommendedName>
    <alternativeName>
        <fullName evidence="6">Toxin VapC</fullName>
    </alternativeName>
</protein>
<dbReference type="InterPro" id="IPR029060">
    <property type="entry name" value="PIN-like_dom_sf"/>
</dbReference>
<evidence type="ECO:0000256" key="2">
    <source>
        <dbReference type="ARBA" id="ARBA00022722"/>
    </source>
</evidence>
<comment type="similarity">
    <text evidence="6">Belongs to the PINc/VapC protein family.</text>
</comment>
<gene>
    <name evidence="6" type="primary">vapC</name>
    <name evidence="9" type="ORF">FEK35_09235</name>
</gene>
<evidence type="ECO:0000256" key="1">
    <source>
        <dbReference type="ARBA" id="ARBA00022649"/>
    </source>
</evidence>
<comment type="caution">
    <text evidence="9">The sequence shown here is derived from an EMBL/GenBank/DDBJ whole genome shotgun (WGS) entry which is preliminary data.</text>
</comment>
<accession>A0A5R8PGD0</accession>
<sequence length="172" mass="19119">MPRDHGRVPPRSRNRGGDRRHSADRVSQLLCDTGVLIALYDRSDSYHARCVRFMQRRSGTLLVPEPVLGEACNFLRNHLRSGPALEIQLLEAFTATGADTEIVNPTPEDRKRATELARQLVTGPLGYVDAIILATAERLKVTDIASVDFKFLGMAGPVSRIQPLNWVLQEFG</sequence>
<evidence type="ECO:0000256" key="5">
    <source>
        <dbReference type="ARBA" id="ARBA00022842"/>
    </source>
</evidence>
<feature type="region of interest" description="Disordered" evidence="7">
    <location>
        <begin position="1"/>
        <end position="24"/>
    </location>
</feature>
<evidence type="ECO:0000256" key="3">
    <source>
        <dbReference type="ARBA" id="ARBA00022723"/>
    </source>
</evidence>
<evidence type="ECO:0000259" key="8">
    <source>
        <dbReference type="Pfam" id="PF01850"/>
    </source>
</evidence>
<dbReference type="Pfam" id="PF01850">
    <property type="entry name" value="PIN"/>
    <property type="match status" value="1"/>
</dbReference>
<keyword evidence="6" id="KW-0800">Toxin</keyword>
<dbReference type="EC" id="3.1.-.-" evidence="6"/>
<keyword evidence="3 6" id="KW-0479">Metal-binding</keyword>
<proteinExistence type="inferred from homology"/>
<dbReference type="GO" id="GO:0090729">
    <property type="term" value="F:toxin activity"/>
    <property type="evidence" value="ECO:0007669"/>
    <property type="project" value="UniProtKB-KW"/>
</dbReference>
<dbReference type="EMBL" id="VBUU01000006">
    <property type="protein sequence ID" value="TLG13947.1"/>
    <property type="molecule type" value="Genomic_DNA"/>
</dbReference>
<feature type="compositionally biased region" description="Basic and acidic residues" evidence="7">
    <location>
        <begin position="15"/>
        <end position="24"/>
    </location>
</feature>
<evidence type="ECO:0000256" key="6">
    <source>
        <dbReference type="HAMAP-Rule" id="MF_00265"/>
    </source>
</evidence>
<dbReference type="Gene3D" id="3.40.50.1010">
    <property type="entry name" value="5'-nuclease"/>
    <property type="match status" value="1"/>
</dbReference>
<organism evidence="9 10">
    <name type="scientific">Nocardia cyriacigeorgica</name>
    <dbReference type="NCBI Taxonomy" id="135487"/>
    <lineage>
        <taxon>Bacteria</taxon>
        <taxon>Bacillati</taxon>
        <taxon>Actinomycetota</taxon>
        <taxon>Actinomycetes</taxon>
        <taxon>Mycobacteriales</taxon>
        <taxon>Nocardiaceae</taxon>
        <taxon>Nocardia</taxon>
    </lineage>
</organism>
<keyword evidence="1 6" id="KW-1277">Toxin-antitoxin system</keyword>
<dbReference type="GO" id="GO:0004540">
    <property type="term" value="F:RNA nuclease activity"/>
    <property type="evidence" value="ECO:0007669"/>
    <property type="project" value="InterPro"/>
</dbReference>
<dbReference type="InterPro" id="IPR022907">
    <property type="entry name" value="VapC_family"/>
</dbReference>
<keyword evidence="5 6" id="KW-0460">Magnesium</keyword>
<dbReference type="Proteomes" id="UP000308349">
    <property type="component" value="Unassembled WGS sequence"/>
</dbReference>
<feature type="binding site" evidence="6">
    <location>
        <position position="32"/>
    </location>
    <ligand>
        <name>Mg(2+)</name>
        <dbReference type="ChEBI" id="CHEBI:18420"/>
    </ligand>
</feature>
<evidence type="ECO:0000256" key="7">
    <source>
        <dbReference type="SAM" id="MobiDB-lite"/>
    </source>
</evidence>
<evidence type="ECO:0000256" key="4">
    <source>
        <dbReference type="ARBA" id="ARBA00022801"/>
    </source>
</evidence>
<comment type="cofactor">
    <cofactor evidence="6">
        <name>Mg(2+)</name>
        <dbReference type="ChEBI" id="CHEBI:18420"/>
    </cofactor>
</comment>
<comment type="function">
    <text evidence="6">Toxic component of a toxin-antitoxin (TA) system. An RNase.</text>
</comment>
<evidence type="ECO:0000313" key="9">
    <source>
        <dbReference type="EMBL" id="TLG13947.1"/>
    </source>
</evidence>
<reference evidence="9 10" key="1">
    <citation type="submission" date="2019-05" db="EMBL/GenBank/DDBJ databases">
        <title>Genomes sequences of two Nocardia cyriacigeorgica environmental isolates, type strains Nocardia asteroides ATCC 19247 and Nocardia cyriacigeorgica DSM 44484.</title>
        <authorList>
            <person name="Vautrin F."/>
            <person name="Bergeron E."/>
            <person name="Dubost A."/>
            <person name="Abrouk D."/>
            <person name="Rodriguez Nava V."/>
            <person name="Pujic P."/>
        </authorList>
    </citation>
    <scope>NUCLEOTIDE SEQUENCE [LARGE SCALE GENOMIC DNA]</scope>
    <source>
        <strain evidence="9 10">EML 1456</strain>
    </source>
</reference>
<evidence type="ECO:0000313" key="10">
    <source>
        <dbReference type="Proteomes" id="UP000308349"/>
    </source>
</evidence>
<dbReference type="SUPFAM" id="SSF88723">
    <property type="entry name" value="PIN domain-like"/>
    <property type="match status" value="1"/>
</dbReference>
<feature type="domain" description="PIN" evidence="8">
    <location>
        <begin position="30"/>
        <end position="152"/>
    </location>
</feature>
<keyword evidence="4 6" id="KW-0378">Hydrolase</keyword>
<dbReference type="HAMAP" id="MF_00265">
    <property type="entry name" value="VapC_Nob1"/>
    <property type="match status" value="1"/>
</dbReference>
<feature type="binding site" evidence="6">
    <location>
        <position position="129"/>
    </location>
    <ligand>
        <name>Mg(2+)</name>
        <dbReference type="ChEBI" id="CHEBI:18420"/>
    </ligand>
</feature>
<name>A0A5R8PGD0_9NOCA</name>
<keyword evidence="2 6" id="KW-0540">Nuclease</keyword>